<sequence length="155" mass="16622">METTIVSTTRGSWRANESAAVTCSAPARLPWRVSVPLSLTLLVEPLNAGRAAGVPSPPTHVRGRWRDPCSRAGNSLTGLSLRSSHVAKSQCHQHRFMVVSPVRSPGHRWASCPRSSPAPGRGPESHTAAAAPQPLLDAASLRVEHQRTLVPYSRS</sequence>
<gene>
    <name evidence="2" type="ORF">HJG60_011073</name>
</gene>
<dbReference type="Proteomes" id="UP000664940">
    <property type="component" value="Unassembled WGS sequence"/>
</dbReference>
<accession>A0A834ED08</accession>
<organism evidence="2 3">
    <name type="scientific">Phyllostomus discolor</name>
    <name type="common">pale spear-nosed bat</name>
    <dbReference type="NCBI Taxonomy" id="89673"/>
    <lineage>
        <taxon>Eukaryota</taxon>
        <taxon>Metazoa</taxon>
        <taxon>Chordata</taxon>
        <taxon>Craniata</taxon>
        <taxon>Vertebrata</taxon>
        <taxon>Euteleostomi</taxon>
        <taxon>Mammalia</taxon>
        <taxon>Eutheria</taxon>
        <taxon>Laurasiatheria</taxon>
        <taxon>Chiroptera</taxon>
        <taxon>Yangochiroptera</taxon>
        <taxon>Phyllostomidae</taxon>
        <taxon>Phyllostominae</taxon>
        <taxon>Phyllostomus</taxon>
    </lineage>
</organism>
<proteinExistence type="predicted"/>
<dbReference type="AlphaFoldDB" id="A0A834ED08"/>
<name>A0A834ED08_9CHIR</name>
<comment type="caution">
    <text evidence="2">The sequence shown here is derived from an EMBL/GenBank/DDBJ whole genome shotgun (WGS) entry which is preliminary data.</text>
</comment>
<evidence type="ECO:0000256" key="1">
    <source>
        <dbReference type="SAM" id="MobiDB-lite"/>
    </source>
</evidence>
<protein>
    <submittedName>
        <fullName evidence="2">Uncharacterized protein</fullName>
    </submittedName>
</protein>
<evidence type="ECO:0000313" key="2">
    <source>
        <dbReference type="EMBL" id="KAF6109882.1"/>
    </source>
</evidence>
<evidence type="ECO:0000313" key="3">
    <source>
        <dbReference type="Proteomes" id="UP000664940"/>
    </source>
</evidence>
<dbReference type="EMBL" id="JABVXQ010000005">
    <property type="protein sequence ID" value="KAF6109882.1"/>
    <property type="molecule type" value="Genomic_DNA"/>
</dbReference>
<reference evidence="2 3" key="1">
    <citation type="journal article" date="2020" name="Nature">
        <title>Six reference-quality genomes reveal evolution of bat adaptations.</title>
        <authorList>
            <person name="Jebb D."/>
            <person name="Huang Z."/>
            <person name="Pippel M."/>
            <person name="Hughes G.M."/>
            <person name="Lavrichenko K."/>
            <person name="Devanna P."/>
            <person name="Winkler S."/>
            <person name="Jermiin L.S."/>
            <person name="Skirmuntt E.C."/>
            <person name="Katzourakis A."/>
            <person name="Burkitt-Gray L."/>
            <person name="Ray D.A."/>
            <person name="Sullivan K.A.M."/>
            <person name="Roscito J.G."/>
            <person name="Kirilenko B.M."/>
            <person name="Davalos L.M."/>
            <person name="Corthals A.P."/>
            <person name="Power M.L."/>
            <person name="Jones G."/>
            <person name="Ransome R.D."/>
            <person name="Dechmann D.K.N."/>
            <person name="Locatelli A.G."/>
            <person name="Puechmaille S.J."/>
            <person name="Fedrigo O."/>
            <person name="Jarvis E.D."/>
            <person name="Hiller M."/>
            <person name="Vernes S.C."/>
            <person name="Myers E.W."/>
            <person name="Teeling E.C."/>
        </authorList>
    </citation>
    <scope>NUCLEOTIDE SEQUENCE [LARGE SCALE GENOMIC DNA]</scope>
    <source>
        <strain evidence="2">Bat1K_MPI-CBG_1</strain>
    </source>
</reference>
<feature type="region of interest" description="Disordered" evidence="1">
    <location>
        <begin position="104"/>
        <end position="132"/>
    </location>
</feature>